<name>A0ACC5MFG3_9PSED</name>
<evidence type="ECO:0000313" key="2">
    <source>
        <dbReference type="Proteomes" id="UP000589818"/>
    </source>
</evidence>
<protein>
    <submittedName>
        <fullName evidence="1">FlaA1/EpsC-like NDP-sugar epimerase</fullName>
    </submittedName>
</protein>
<comment type="caution">
    <text evidence="1">The sequence shown here is derived from an EMBL/GenBank/DDBJ whole genome shotgun (WGS) entry which is preliminary data.</text>
</comment>
<reference evidence="1" key="1">
    <citation type="submission" date="2020-08" db="EMBL/GenBank/DDBJ databases">
        <title>Plant associated metagenomes--Microbial community diversity and host control of community assembly across model and emerging plant ecological genomics systems.</title>
        <authorList>
            <person name="Dangl J."/>
        </authorList>
    </citation>
    <scope>NUCLEOTIDE SEQUENCE</scope>
    <source>
        <strain evidence="1">KD5</strain>
    </source>
</reference>
<dbReference type="Proteomes" id="UP000589818">
    <property type="component" value="Unassembled WGS sequence"/>
</dbReference>
<accession>A0ACC5MFG3</accession>
<gene>
    <name evidence="1" type="ORF">FHR69_003244</name>
</gene>
<proteinExistence type="predicted"/>
<sequence>MYLDVHDSARFSVSVEIRMRVLWSAVSALSEAAFTFECLLRQKLQEDIAIEFAGFRPREEVYKELLIGDNVAATPHPMIMTANEDHLPWDVLKGRLTELLIAVEEDDYARVRQLLRETVSGYTPDGEIVDWIHQQRRLEP</sequence>
<keyword evidence="2" id="KW-1185">Reference proteome</keyword>
<organism evidence="1 2">
    <name type="scientific">Pseudomonas umsongensis</name>
    <dbReference type="NCBI Taxonomy" id="198618"/>
    <lineage>
        <taxon>Bacteria</taxon>
        <taxon>Pseudomonadati</taxon>
        <taxon>Pseudomonadota</taxon>
        <taxon>Gammaproteobacteria</taxon>
        <taxon>Pseudomonadales</taxon>
        <taxon>Pseudomonadaceae</taxon>
        <taxon>Pseudomonas</taxon>
    </lineage>
</organism>
<dbReference type="EMBL" id="JACHVR010000001">
    <property type="protein sequence ID" value="MBB2887378.1"/>
    <property type="molecule type" value="Genomic_DNA"/>
</dbReference>
<evidence type="ECO:0000313" key="1">
    <source>
        <dbReference type="EMBL" id="MBB2887378.1"/>
    </source>
</evidence>